<reference evidence="1 2" key="1">
    <citation type="submission" date="2017-02" db="EMBL/GenBank/DDBJ databases">
        <authorList>
            <person name="Peterson S.W."/>
        </authorList>
    </citation>
    <scope>NUCLEOTIDE SEQUENCE [LARGE SCALE GENOMIC DNA]</scope>
    <source>
        <strain evidence="1 2">DSM 22323</strain>
    </source>
</reference>
<dbReference type="Proteomes" id="UP000191112">
    <property type="component" value="Unassembled WGS sequence"/>
</dbReference>
<dbReference type="AlphaFoldDB" id="A0A1T5CEQ3"/>
<organism evidence="1 2">
    <name type="scientific">Soonwooa buanensis</name>
    <dbReference type="NCBI Taxonomy" id="619805"/>
    <lineage>
        <taxon>Bacteria</taxon>
        <taxon>Pseudomonadati</taxon>
        <taxon>Bacteroidota</taxon>
        <taxon>Flavobacteriia</taxon>
        <taxon>Flavobacteriales</taxon>
        <taxon>Weeksellaceae</taxon>
        <taxon>Chryseobacterium group</taxon>
        <taxon>Soonwooa</taxon>
    </lineage>
</organism>
<dbReference type="EMBL" id="FUYZ01000001">
    <property type="protein sequence ID" value="SKB57899.1"/>
    <property type="molecule type" value="Genomic_DNA"/>
</dbReference>
<evidence type="ECO:0000313" key="2">
    <source>
        <dbReference type="Proteomes" id="UP000191112"/>
    </source>
</evidence>
<dbReference type="RefSeq" id="WP_079665352.1">
    <property type="nucleotide sequence ID" value="NZ_FUYZ01000001.1"/>
</dbReference>
<gene>
    <name evidence="1" type="ORF">SAMN05660477_00010</name>
</gene>
<protein>
    <submittedName>
        <fullName evidence="1">Uncharacterized protein</fullName>
    </submittedName>
</protein>
<proteinExistence type="predicted"/>
<dbReference type="STRING" id="619805.SAMN05660477_00010"/>
<sequence>MNTSIRIDILNPKAVKLLKSLADLDLISIKEESKKGFADVLKKLRSNAKSAPSLDEITTEVAKVRAKRYEK</sequence>
<dbReference type="OrthoDB" id="964950at2"/>
<keyword evidence="2" id="KW-1185">Reference proteome</keyword>
<evidence type="ECO:0000313" key="1">
    <source>
        <dbReference type="EMBL" id="SKB57899.1"/>
    </source>
</evidence>
<name>A0A1T5CEQ3_9FLAO</name>
<accession>A0A1T5CEQ3</accession>